<name>A0A291Q7X6_9ACTN</name>
<accession>A0A291Q7X6</accession>
<gene>
    <name evidence="1" type="ORF">KY5_2579</name>
</gene>
<proteinExistence type="predicted"/>
<protein>
    <submittedName>
        <fullName evidence="1">Uncharacterized protein</fullName>
    </submittedName>
</protein>
<dbReference type="RefSeq" id="WP_098242393.1">
    <property type="nucleotide sequence ID" value="NZ_CP022685.1"/>
</dbReference>
<dbReference type="EMBL" id="CP022685">
    <property type="protein sequence ID" value="ATL27597.1"/>
    <property type="molecule type" value="Genomic_DNA"/>
</dbReference>
<keyword evidence="2" id="KW-1185">Reference proteome</keyword>
<evidence type="ECO:0000313" key="2">
    <source>
        <dbReference type="Proteomes" id="UP000221011"/>
    </source>
</evidence>
<dbReference type="Proteomes" id="UP000221011">
    <property type="component" value="Chromosome"/>
</dbReference>
<organism evidence="1 2">
    <name type="scientific">Streptomyces formicae</name>
    <dbReference type="NCBI Taxonomy" id="1616117"/>
    <lineage>
        <taxon>Bacteria</taxon>
        <taxon>Bacillati</taxon>
        <taxon>Actinomycetota</taxon>
        <taxon>Actinomycetes</taxon>
        <taxon>Kitasatosporales</taxon>
        <taxon>Streptomycetaceae</taxon>
        <taxon>Streptomyces</taxon>
    </lineage>
</organism>
<reference evidence="1 2" key="1">
    <citation type="submission" date="2017-08" db="EMBL/GenBank/DDBJ databases">
        <title>Complete Genome Sequence of Streptomyces formicae KY5, the formicamycin producer.</title>
        <authorList>
            <person name="Holmes N.A."/>
            <person name="Devine R."/>
            <person name="Qin Z."/>
            <person name="Seipke R.F."/>
            <person name="Wilkinson B."/>
            <person name="Hutchings M.I."/>
        </authorList>
    </citation>
    <scope>NUCLEOTIDE SEQUENCE [LARGE SCALE GENOMIC DNA]</scope>
    <source>
        <strain evidence="1 2">KY5</strain>
    </source>
</reference>
<dbReference type="KEGG" id="sfk:KY5_2579"/>
<dbReference type="AlphaFoldDB" id="A0A291Q7X6"/>
<evidence type="ECO:0000313" key="1">
    <source>
        <dbReference type="EMBL" id="ATL27597.1"/>
    </source>
</evidence>
<sequence length="103" mass="11328">MSQPLAPIKYLQWDGTSCAGRPLAVRAALSQIRQAVRQPNTVVDSLQIHTVTDRTGAELQVIYVHWASGFWSNAGDLTEIYEVPAAVLRDFARASTYPLTVTV</sequence>